<dbReference type="InterPro" id="IPR017552">
    <property type="entry name" value="PHI/rmpB"/>
</dbReference>
<evidence type="ECO:0000259" key="2">
    <source>
        <dbReference type="PROSITE" id="PS51464"/>
    </source>
</evidence>
<name>A0A2G9YWL3_9BACT</name>
<dbReference type="GO" id="GO:0016853">
    <property type="term" value="F:isomerase activity"/>
    <property type="evidence" value="ECO:0007669"/>
    <property type="project" value="InterPro"/>
</dbReference>
<organism evidence="3 4">
    <name type="scientific">Candidatus Nealsonbacteria bacterium CG23_combo_of_CG06-09_8_20_14_all_39_17</name>
    <dbReference type="NCBI Taxonomy" id="1974722"/>
    <lineage>
        <taxon>Bacteria</taxon>
        <taxon>Candidatus Nealsoniibacteriota</taxon>
    </lineage>
</organism>
<dbReference type="Pfam" id="PF01380">
    <property type="entry name" value="SIS"/>
    <property type="match status" value="1"/>
</dbReference>
<dbReference type="GO" id="GO:1901135">
    <property type="term" value="P:carbohydrate derivative metabolic process"/>
    <property type="evidence" value="ECO:0007669"/>
    <property type="project" value="InterPro"/>
</dbReference>
<gene>
    <name evidence="3" type="ORF">COX37_00180</name>
</gene>
<dbReference type="PANTHER" id="PTHR43443:SF1">
    <property type="entry name" value="3-HEXULOSE-6-PHOSPHATE ISOMERASE"/>
    <property type="match status" value="1"/>
</dbReference>
<reference evidence="3 4" key="1">
    <citation type="submission" date="2017-09" db="EMBL/GenBank/DDBJ databases">
        <title>Depth-based differentiation of microbial function through sediment-hosted aquifers and enrichment of novel symbionts in the deep terrestrial subsurface.</title>
        <authorList>
            <person name="Probst A.J."/>
            <person name="Ladd B."/>
            <person name="Jarett J.K."/>
            <person name="Geller-Mcgrath D.E."/>
            <person name="Sieber C.M."/>
            <person name="Emerson J.B."/>
            <person name="Anantharaman K."/>
            <person name="Thomas B.C."/>
            <person name="Malmstrom R."/>
            <person name="Stieglmeier M."/>
            <person name="Klingl A."/>
            <person name="Woyke T."/>
            <person name="Ryan C.M."/>
            <person name="Banfield J.F."/>
        </authorList>
    </citation>
    <scope>NUCLEOTIDE SEQUENCE [LARGE SCALE GENOMIC DNA]</scope>
    <source>
        <strain evidence="3">CG23_combo_of_CG06-09_8_20_14_all_39_17</strain>
    </source>
</reference>
<accession>A0A2G9YWL3</accession>
<dbReference type="PROSITE" id="PS51464">
    <property type="entry name" value="SIS"/>
    <property type="match status" value="1"/>
</dbReference>
<dbReference type="GO" id="GO:0097367">
    <property type="term" value="F:carbohydrate derivative binding"/>
    <property type="evidence" value="ECO:0007669"/>
    <property type="project" value="InterPro"/>
</dbReference>
<evidence type="ECO:0000256" key="1">
    <source>
        <dbReference type="ARBA" id="ARBA00009235"/>
    </source>
</evidence>
<feature type="domain" description="SIS" evidence="2">
    <location>
        <begin position="41"/>
        <end position="204"/>
    </location>
</feature>
<dbReference type="InterPro" id="IPR001347">
    <property type="entry name" value="SIS_dom"/>
</dbReference>
<comment type="similarity">
    <text evidence="1">Belongs to the SIS family. PHI subfamily.</text>
</comment>
<dbReference type="Proteomes" id="UP000229976">
    <property type="component" value="Unassembled WGS sequence"/>
</dbReference>
<evidence type="ECO:0000313" key="4">
    <source>
        <dbReference type="Proteomes" id="UP000229976"/>
    </source>
</evidence>
<sequence length="216" mass="23653">MKTITDRNVELLKGQSKKQAEILSLAELWVIENNASQILAVVEELSRVRSSGPEITIGDTKYSYGVFGGGAGQSGQAITDFLQRLIQLGFFSWKCGDSLMLKVSGRPIVVVLSNSGGTIATVNDAKVAKKGGALVIAITSDPKSPIGEMSDLIIVLPKRKMYEESLRISKEEMECLFPLGSFPEALARYVFNVVITQLMTQLGLSERDLEKRHPDY</sequence>
<dbReference type="PANTHER" id="PTHR43443">
    <property type="entry name" value="3-HEXULOSE-6-PHOSPHATE ISOMERASE"/>
    <property type="match status" value="1"/>
</dbReference>
<protein>
    <recommendedName>
        <fullName evidence="2">SIS domain-containing protein</fullName>
    </recommendedName>
</protein>
<comment type="caution">
    <text evidence="3">The sequence shown here is derived from an EMBL/GenBank/DDBJ whole genome shotgun (WGS) entry which is preliminary data.</text>
</comment>
<dbReference type="EMBL" id="PCRO01000004">
    <property type="protein sequence ID" value="PIP23123.1"/>
    <property type="molecule type" value="Genomic_DNA"/>
</dbReference>
<dbReference type="AlphaFoldDB" id="A0A2G9YWL3"/>
<dbReference type="SUPFAM" id="SSF53697">
    <property type="entry name" value="SIS domain"/>
    <property type="match status" value="1"/>
</dbReference>
<dbReference type="Gene3D" id="3.40.50.10490">
    <property type="entry name" value="Glucose-6-phosphate isomerase like protein, domain 1"/>
    <property type="match status" value="1"/>
</dbReference>
<proteinExistence type="inferred from homology"/>
<dbReference type="InterPro" id="IPR046348">
    <property type="entry name" value="SIS_dom_sf"/>
</dbReference>
<evidence type="ECO:0000313" key="3">
    <source>
        <dbReference type="EMBL" id="PIP23123.1"/>
    </source>
</evidence>